<organism evidence="1 2">
    <name type="scientific">Microbacterium phage Mabodamaca</name>
    <dbReference type="NCBI Taxonomy" id="3078574"/>
    <lineage>
        <taxon>Viruses</taxon>
        <taxon>Duplodnaviria</taxon>
        <taxon>Heunggongvirae</taxon>
        <taxon>Uroviricota</taxon>
        <taxon>Caudoviricetes</taxon>
        <taxon>Casidaviridae</taxon>
        <taxon>Mabodamacavirus</taxon>
        <taxon>Mabodamacavirus mabodamaca</taxon>
    </lineage>
</organism>
<sequence length="90" mass="9613">MITFADAMLIAHEAFAPPGATPATFVVSGDGFEDATDYRVIVGPPEAVLDDAVMYVDNLARLIDKRTGEASSIPIPTIFEKLDEMTPVSV</sequence>
<reference evidence="1 2" key="1">
    <citation type="submission" date="2023-09" db="EMBL/GenBank/DDBJ databases">
        <authorList>
            <person name="Astacio K.C."/>
            <person name="Barreto J.C."/>
            <person name="Colon C.A."/>
            <person name="Dejesus A.I."/>
            <person name="Gragirenes D.A."/>
            <person name="Navarro A."/>
            <person name="Negron R.A."/>
            <person name="Nunez P.S."/>
            <person name="Ortiz C.A."/>
            <person name="Ortiz A.Y."/>
            <person name="Roman V.A."/>
            <person name="Sanchez M.A."/>
            <person name="Serrano K.M."/>
            <person name="Klyczek K."/>
            <person name="Ko C."/>
            <person name="Russell D.A."/>
            <person name="Jacobs-Sera D."/>
            <person name="Hatfull G.F."/>
        </authorList>
    </citation>
    <scope>NUCLEOTIDE SEQUENCE [LARGE SCALE GENOMIC DNA]</scope>
</reference>
<name>A0AA96SFW1_9CAUD</name>
<evidence type="ECO:0000313" key="1">
    <source>
        <dbReference type="EMBL" id="WNT44325.1"/>
    </source>
</evidence>
<keyword evidence="2" id="KW-1185">Reference proteome</keyword>
<dbReference type="EMBL" id="OR613467">
    <property type="protein sequence ID" value="WNT44325.1"/>
    <property type="molecule type" value="Genomic_DNA"/>
</dbReference>
<protein>
    <submittedName>
        <fullName evidence="1">Uncharacterized protein</fullName>
    </submittedName>
</protein>
<dbReference type="Proteomes" id="UP001305869">
    <property type="component" value="Segment"/>
</dbReference>
<gene>
    <name evidence="1" type="primary">5</name>
    <name evidence="1" type="ORF">SEA_MABODAMACA_5</name>
</gene>
<accession>A0AA96SFW1</accession>
<evidence type="ECO:0000313" key="2">
    <source>
        <dbReference type="Proteomes" id="UP001305869"/>
    </source>
</evidence>
<proteinExistence type="predicted"/>